<evidence type="ECO:0000313" key="1">
    <source>
        <dbReference type="EMBL" id="TDO24252.1"/>
    </source>
</evidence>
<sequence>MKRYALLLLFPILICCQQQPKTVQDQSVEKDSIITTPARRTDTIAQIQNPAPLAEIKNLYATVTSRLTRKTLDSTTRKYNCSNERIGTITYYTDRGKLAIIKHIYNEHDHFSATDIYYVADGNLYFAYRNAVTWEFVSGEAAEGSTKDNITEQRTYIAGKKAILCLEKKYEKFSNSEANPRAADMESKEVNCKSVQPLITDFNLLVAFRNKKKHDCLVN</sequence>
<evidence type="ECO:0000313" key="2">
    <source>
        <dbReference type="Proteomes" id="UP000295499"/>
    </source>
</evidence>
<comment type="caution">
    <text evidence="1">The sequence shown here is derived from an EMBL/GenBank/DDBJ whole genome shotgun (WGS) entry which is preliminary data.</text>
</comment>
<accession>A0A4R6IPM9</accession>
<organism evidence="1 2">
    <name type="scientific">Pedobacter duraquae</name>
    <dbReference type="NCBI Taxonomy" id="425511"/>
    <lineage>
        <taxon>Bacteria</taxon>
        <taxon>Pseudomonadati</taxon>
        <taxon>Bacteroidota</taxon>
        <taxon>Sphingobacteriia</taxon>
        <taxon>Sphingobacteriales</taxon>
        <taxon>Sphingobacteriaceae</taxon>
        <taxon>Pedobacter</taxon>
    </lineage>
</organism>
<gene>
    <name evidence="1" type="ORF">CLV32_0541</name>
</gene>
<keyword evidence="2" id="KW-1185">Reference proteome</keyword>
<dbReference type="AlphaFoldDB" id="A0A4R6IPM9"/>
<protein>
    <submittedName>
        <fullName evidence="1">Uncharacterized protein</fullName>
    </submittedName>
</protein>
<name>A0A4R6IPM9_9SPHI</name>
<dbReference type="EMBL" id="SNWM01000001">
    <property type="protein sequence ID" value="TDO24252.1"/>
    <property type="molecule type" value="Genomic_DNA"/>
</dbReference>
<reference evidence="1 2" key="1">
    <citation type="submission" date="2019-03" db="EMBL/GenBank/DDBJ databases">
        <title>Genomic Encyclopedia of Archaeal and Bacterial Type Strains, Phase II (KMG-II): from individual species to whole genera.</title>
        <authorList>
            <person name="Goeker M."/>
        </authorList>
    </citation>
    <scope>NUCLEOTIDE SEQUENCE [LARGE SCALE GENOMIC DNA]</scope>
    <source>
        <strain evidence="1 2">DSM 19034</strain>
    </source>
</reference>
<proteinExistence type="predicted"/>
<dbReference type="Proteomes" id="UP000295499">
    <property type="component" value="Unassembled WGS sequence"/>
</dbReference>
<dbReference type="RefSeq" id="WP_133552082.1">
    <property type="nucleotide sequence ID" value="NZ_SNWM01000001.1"/>
</dbReference>
<dbReference type="OrthoDB" id="853657at2"/>